<comment type="subcellular location">
    <subcellularLocation>
        <location evidence="1">Secreted</location>
    </subcellularLocation>
</comment>
<evidence type="ECO:0000256" key="3">
    <source>
        <dbReference type="ARBA" id="ARBA00022729"/>
    </source>
</evidence>
<dbReference type="Pfam" id="PF17210">
    <property type="entry name" value="SdrD_B"/>
    <property type="match status" value="1"/>
</dbReference>
<dbReference type="Proteomes" id="UP001336835">
    <property type="component" value="Unassembled WGS sequence"/>
</dbReference>
<accession>A0ABU7I9D7</accession>
<feature type="chain" id="PRO_5045333480" evidence="5">
    <location>
        <begin position="19"/>
        <end position="476"/>
    </location>
</feature>
<feature type="region of interest" description="Disordered" evidence="4">
    <location>
        <begin position="366"/>
        <end position="392"/>
    </location>
</feature>
<feature type="signal peptide" evidence="5">
    <location>
        <begin position="1"/>
        <end position="18"/>
    </location>
</feature>
<evidence type="ECO:0000256" key="4">
    <source>
        <dbReference type="SAM" id="MobiDB-lite"/>
    </source>
</evidence>
<evidence type="ECO:0000259" key="6">
    <source>
        <dbReference type="Pfam" id="PF17210"/>
    </source>
</evidence>
<dbReference type="SUPFAM" id="SSF49478">
    <property type="entry name" value="Cna protein B-type domain"/>
    <property type="match status" value="1"/>
</dbReference>
<comment type="caution">
    <text evidence="7">The sequence shown here is derived from an EMBL/GenBank/DDBJ whole genome shotgun (WGS) entry which is preliminary data.</text>
</comment>
<dbReference type="InterPro" id="IPR033764">
    <property type="entry name" value="Sdr_B"/>
</dbReference>
<evidence type="ECO:0000313" key="8">
    <source>
        <dbReference type="Proteomes" id="UP001336835"/>
    </source>
</evidence>
<keyword evidence="3 5" id="KW-0732">Signal</keyword>
<evidence type="ECO:0000256" key="1">
    <source>
        <dbReference type="ARBA" id="ARBA00004613"/>
    </source>
</evidence>
<feature type="compositionally biased region" description="Basic and acidic residues" evidence="4">
    <location>
        <begin position="376"/>
        <end position="385"/>
    </location>
</feature>
<evidence type="ECO:0000313" key="7">
    <source>
        <dbReference type="EMBL" id="MEE1945979.1"/>
    </source>
</evidence>
<keyword evidence="2" id="KW-0964">Secreted</keyword>
<dbReference type="RefSeq" id="WP_330108297.1">
    <property type="nucleotide sequence ID" value="NZ_JAZDQT010000002.1"/>
</dbReference>
<proteinExistence type="predicted"/>
<feature type="region of interest" description="Disordered" evidence="4">
    <location>
        <begin position="455"/>
        <end position="476"/>
    </location>
</feature>
<feature type="compositionally biased region" description="Polar residues" evidence="4">
    <location>
        <begin position="467"/>
        <end position="476"/>
    </location>
</feature>
<reference evidence="7 8" key="1">
    <citation type="submission" date="2024-01" db="EMBL/GenBank/DDBJ databases">
        <title>Pedobacter sp. nov., isolated from fresh soil.</title>
        <authorList>
            <person name="Le N.T.T."/>
        </authorList>
    </citation>
    <scope>NUCLEOTIDE SEQUENCE [LARGE SCALE GENOMIC DNA]</scope>
    <source>
        <strain evidence="7 8">KR3-3</strain>
    </source>
</reference>
<sequence length="476" mass="49977">MKKLFIILIFLFPICLNAQENRPGNPIGGIIVKGGKNPGGNMLLSLGGGLNSPSGNGKTNANLVNSYALNANVYVPLFAKGDHGTLAGETSHFFTVGVNAGGEYFSGSKAYDLNTLPAYQITGQSAAPSLALNNNQNKQHGFRAEAGVQANFSFGQLTLSPGVNAGYLRLQQNALSVTQSSSVNGKTYSKEIYSREAVQTTGFALAPKLRVAYFPGRFGFYVEGNYTSGPTVNSEAMLFKPQGNANADGFYSQDQLAMGNIERVSQSTKYSGFGLSIGVSIPLGKSISEPGVKRSAARASDKLPPRTYTGGRKNEAVAMTAGNPIGGIIVKGGKNPGGSSMTLISNEKGEFDFTITEAGNYKFAISEPDQPQGRSISEKGVKRTEGSAARQTQGKTFGEKVSQGLAMTTGTPIGGIVVKGGKNPGGNLMTVTTNEQGEFEFKNLDAGEYKFTITAPEGQGKSISEKGVSSTKSRKN</sequence>
<evidence type="ECO:0000256" key="2">
    <source>
        <dbReference type="ARBA" id="ARBA00022525"/>
    </source>
</evidence>
<keyword evidence="8" id="KW-1185">Reference proteome</keyword>
<dbReference type="EMBL" id="JAZDQT010000002">
    <property type="protein sequence ID" value="MEE1945979.1"/>
    <property type="molecule type" value="Genomic_DNA"/>
</dbReference>
<organism evidence="7 8">
    <name type="scientific">Pedobacter albus</name>
    <dbReference type="NCBI Taxonomy" id="3113905"/>
    <lineage>
        <taxon>Bacteria</taxon>
        <taxon>Pseudomonadati</taxon>
        <taxon>Bacteroidota</taxon>
        <taxon>Sphingobacteriia</taxon>
        <taxon>Sphingobacteriales</taxon>
        <taxon>Sphingobacteriaceae</taxon>
        <taxon>Pedobacter</taxon>
    </lineage>
</organism>
<name>A0ABU7I9D7_9SPHI</name>
<evidence type="ECO:0000256" key="5">
    <source>
        <dbReference type="SAM" id="SignalP"/>
    </source>
</evidence>
<feature type="domain" description="SD-repeat containing protein B" evidence="6">
    <location>
        <begin position="404"/>
        <end position="471"/>
    </location>
</feature>
<dbReference type="InterPro" id="IPR013783">
    <property type="entry name" value="Ig-like_fold"/>
</dbReference>
<gene>
    <name evidence="7" type="ORF">VRU48_12735</name>
</gene>
<protein>
    <submittedName>
        <fullName evidence="7">Prealbumin-like fold domain-containing protein</fullName>
    </submittedName>
</protein>
<dbReference type="Gene3D" id="2.60.40.10">
    <property type="entry name" value="Immunoglobulins"/>
    <property type="match status" value="1"/>
</dbReference>